<protein>
    <submittedName>
        <fullName evidence="1">Uncharacterized protein</fullName>
    </submittedName>
</protein>
<evidence type="ECO:0000313" key="1">
    <source>
        <dbReference type="EMBL" id="UJF34223.1"/>
    </source>
</evidence>
<sequence length="79" mass="8684">MMMKIQFDAQQLELLRQQFGTGADLQEVELNEINGGLSLTDISKLTSMLVGEEGCTYPKPGPIMTTMALGEEGSPWYTV</sequence>
<dbReference type="EMBL" id="CP090978">
    <property type="protein sequence ID" value="UJF34223.1"/>
    <property type="molecule type" value="Genomic_DNA"/>
</dbReference>
<reference evidence="1 2" key="1">
    <citation type="journal article" date="2024" name="Int. J. Syst. Evol. Microbiol.">
        <title>Paenibacillus hexagrammi sp. nov., a novel bacterium isolated from the gut content of Hexagrammos agrammus.</title>
        <authorList>
            <person name="Jung H.K."/>
            <person name="Kim D.G."/>
            <person name="Zin H."/>
            <person name="Park J."/>
            <person name="Jung H."/>
            <person name="Kim Y.O."/>
            <person name="Kong H.J."/>
            <person name="Kim J.W."/>
            <person name="Kim Y.S."/>
        </authorList>
    </citation>
    <scope>NUCLEOTIDE SEQUENCE [LARGE SCALE GENOMIC DNA]</scope>
    <source>
        <strain evidence="1 2">YPD9-1</strain>
    </source>
</reference>
<organism evidence="1 2">
    <name type="scientific">Paenibacillus hexagrammi</name>
    <dbReference type="NCBI Taxonomy" id="2908839"/>
    <lineage>
        <taxon>Bacteria</taxon>
        <taxon>Bacillati</taxon>
        <taxon>Bacillota</taxon>
        <taxon>Bacilli</taxon>
        <taxon>Bacillales</taxon>
        <taxon>Paenibacillaceae</taxon>
        <taxon>Paenibacillus</taxon>
    </lineage>
</organism>
<dbReference type="RefSeq" id="WP_235120712.1">
    <property type="nucleotide sequence ID" value="NZ_CP090978.1"/>
</dbReference>
<proteinExistence type="predicted"/>
<keyword evidence="2" id="KW-1185">Reference proteome</keyword>
<dbReference type="Proteomes" id="UP001649230">
    <property type="component" value="Chromosome"/>
</dbReference>
<evidence type="ECO:0000313" key="2">
    <source>
        <dbReference type="Proteomes" id="UP001649230"/>
    </source>
</evidence>
<name>A0ABY3SJM1_9BACL</name>
<gene>
    <name evidence="1" type="ORF">L0M14_03045</name>
</gene>
<accession>A0ABY3SJM1</accession>